<name>A0A328BW80_9PAST</name>
<dbReference type="Pfam" id="PF04002">
    <property type="entry name" value="RadC"/>
    <property type="match status" value="1"/>
</dbReference>
<dbReference type="InterPro" id="IPR020891">
    <property type="entry name" value="UPF0758_CS"/>
</dbReference>
<comment type="caution">
    <text evidence="7">The sequence shown here is derived from an EMBL/GenBank/DDBJ whole genome shotgun (WGS) entry which is preliminary data.</text>
</comment>
<evidence type="ECO:0000256" key="4">
    <source>
        <dbReference type="ARBA" id="ARBA00022833"/>
    </source>
</evidence>
<dbReference type="PANTHER" id="PTHR30471">
    <property type="entry name" value="DNA REPAIR PROTEIN RADC"/>
    <property type="match status" value="1"/>
</dbReference>
<dbReference type="GO" id="GO:0008237">
    <property type="term" value="F:metallopeptidase activity"/>
    <property type="evidence" value="ECO:0007669"/>
    <property type="project" value="UniProtKB-KW"/>
</dbReference>
<keyword evidence="4" id="KW-0862">Zinc</keyword>
<evidence type="ECO:0000256" key="3">
    <source>
        <dbReference type="ARBA" id="ARBA00022801"/>
    </source>
</evidence>
<dbReference type="Gene3D" id="3.40.140.10">
    <property type="entry name" value="Cytidine Deaminase, domain 2"/>
    <property type="match status" value="1"/>
</dbReference>
<accession>A0A328BW80</accession>
<dbReference type="PROSITE" id="PS50249">
    <property type="entry name" value="MPN"/>
    <property type="match status" value="1"/>
</dbReference>
<dbReference type="CDD" id="cd08071">
    <property type="entry name" value="MPN_DUF2466"/>
    <property type="match status" value="1"/>
</dbReference>
<dbReference type="RefSeq" id="WP_111750726.1">
    <property type="nucleotide sequence ID" value="NZ_PTPX01000019.1"/>
</dbReference>
<sequence length="162" mass="18379">MMNALLSYEQQQKLEQAKMLYESVLQETAAIYPNDKSATMSDPCIPALMLKALIGFEEREVFATIFLDNQNREIKTEKLFFGTINESSVYVREIIKMALLCNAAAIIISHNHPSGMIKPSNADHMITRKISEACCLMDIRLLDHIIVSRQDFYSFVESGDLP</sequence>
<dbReference type="PANTHER" id="PTHR30471:SF3">
    <property type="entry name" value="UPF0758 PROTEIN YEES-RELATED"/>
    <property type="match status" value="1"/>
</dbReference>
<keyword evidence="5" id="KW-0482">Metalloprotease</keyword>
<dbReference type="InterPro" id="IPR037518">
    <property type="entry name" value="MPN"/>
</dbReference>
<keyword evidence="8" id="KW-1185">Reference proteome</keyword>
<evidence type="ECO:0000256" key="5">
    <source>
        <dbReference type="ARBA" id="ARBA00023049"/>
    </source>
</evidence>
<keyword evidence="2" id="KW-0479">Metal-binding</keyword>
<feature type="domain" description="MPN" evidence="6">
    <location>
        <begin position="39"/>
        <end position="161"/>
    </location>
</feature>
<organism evidence="7 8">
    <name type="scientific">Glaesserella australis</name>
    <dbReference type="NCBI Taxonomy" id="2094024"/>
    <lineage>
        <taxon>Bacteria</taxon>
        <taxon>Pseudomonadati</taxon>
        <taxon>Pseudomonadota</taxon>
        <taxon>Gammaproteobacteria</taxon>
        <taxon>Pasteurellales</taxon>
        <taxon>Pasteurellaceae</taxon>
        <taxon>Glaesserella</taxon>
    </lineage>
</organism>
<evidence type="ECO:0000313" key="8">
    <source>
        <dbReference type="Proteomes" id="UP000248689"/>
    </source>
</evidence>
<gene>
    <name evidence="7" type="ORF">C5N92_10055</name>
</gene>
<proteinExistence type="predicted"/>
<dbReference type="OrthoDB" id="9804482at2"/>
<dbReference type="GO" id="GO:0006508">
    <property type="term" value="P:proteolysis"/>
    <property type="evidence" value="ECO:0007669"/>
    <property type="project" value="UniProtKB-KW"/>
</dbReference>
<dbReference type="InterPro" id="IPR025657">
    <property type="entry name" value="RadC_JAB"/>
</dbReference>
<dbReference type="SUPFAM" id="SSF102712">
    <property type="entry name" value="JAB1/MPN domain"/>
    <property type="match status" value="1"/>
</dbReference>
<dbReference type="GO" id="GO:0046872">
    <property type="term" value="F:metal ion binding"/>
    <property type="evidence" value="ECO:0007669"/>
    <property type="project" value="UniProtKB-KW"/>
</dbReference>
<dbReference type="PROSITE" id="PS01302">
    <property type="entry name" value="UPF0758"/>
    <property type="match status" value="1"/>
</dbReference>
<evidence type="ECO:0000313" key="7">
    <source>
        <dbReference type="EMBL" id="RAL17971.1"/>
    </source>
</evidence>
<dbReference type="EMBL" id="PTPX01000019">
    <property type="protein sequence ID" value="RAL17971.1"/>
    <property type="molecule type" value="Genomic_DNA"/>
</dbReference>
<dbReference type="Proteomes" id="UP000248689">
    <property type="component" value="Unassembled WGS sequence"/>
</dbReference>
<evidence type="ECO:0000256" key="1">
    <source>
        <dbReference type="ARBA" id="ARBA00022670"/>
    </source>
</evidence>
<keyword evidence="1" id="KW-0645">Protease</keyword>
<dbReference type="NCBIfam" id="TIGR00608">
    <property type="entry name" value="radc"/>
    <property type="match status" value="1"/>
</dbReference>
<protein>
    <recommendedName>
        <fullName evidence="6">MPN domain-containing protein</fullName>
    </recommendedName>
</protein>
<keyword evidence="3" id="KW-0378">Hydrolase</keyword>
<evidence type="ECO:0000259" key="6">
    <source>
        <dbReference type="PROSITE" id="PS50249"/>
    </source>
</evidence>
<dbReference type="InterPro" id="IPR001405">
    <property type="entry name" value="UPF0758"/>
</dbReference>
<reference evidence="8" key="1">
    <citation type="submission" date="2018-02" db="EMBL/GenBank/DDBJ databases">
        <title>Glaesserella australis sp. nov., isolated from the lungs of pigs.</title>
        <authorList>
            <person name="Turni C."/>
            <person name="Christensen H."/>
        </authorList>
    </citation>
    <scope>NUCLEOTIDE SEQUENCE [LARGE SCALE GENOMIC DNA]</scope>
    <source>
        <strain evidence="8">HS4635</strain>
    </source>
</reference>
<evidence type="ECO:0000256" key="2">
    <source>
        <dbReference type="ARBA" id="ARBA00022723"/>
    </source>
</evidence>
<dbReference type="AlphaFoldDB" id="A0A328BW80"/>